<protein>
    <submittedName>
        <fullName evidence="2">Uncharacterized protein</fullName>
    </submittedName>
</protein>
<keyword evidence="1" id="KW-0175">Coiled coil</keyword>
<evidence type="ECO:0000313" key="2">
    <source>
        <dbReference type="EMBL" id="CAG2228694.1"/>
    </source>
</evidence>
<sequence>MDNWIFKKLYDDKGNEDGGHIVRNSGKVVQVCLHKYITRTIGIDELDISALSFLLRHLATLSTNETTALDTITTYRGLICHAQSSNCYDKASLNIIWTGLENALVELTDPSYKRLTKKQIKCLRKVHLEKEEIQELLKTVEESIEEVTKLLSSNNNVIEKCELNLKKTVVEESLAMQHRLEDESSSIKQTQQVVIQEVLSSKAAAQESGNKILEQIEMLNRNQASIFTAMSDQREMIMKMVHPINGTTFSIKCEQSTDLSDGSKVCFLLWQLATPEHWNAAEVEQILTKCEDMFKDLPIKIKFVRKGSLVIMTTVAVEVLKNSPAFQSAIKSFLTRMVEVCNINTHVNCDVDVTLHVLNINELNCKPSNIPTENKVVQTEDTDYEHQMRMTKHWNESEIFDLAFLNSDNQTEIEWIQNVSSMLKAKYDIKCAIPSKDYLYGLPLKDELLQYLNKFPAVVLTVTKENHHFYQPYFDDKTPLIVVELDYISEIPRKLWTFPYINCTTCEHLWVPQLINTLKTKLPSE</sequence>
<name>A0A8S3T518_MYTED</name>
<feature type="coiled-coil region" evidence="1">
    <location>
        <begin position="123"/>
        <end position="150"/>
    </location>
</feature>
<proteinExistence type="predicted"/>
<keyword evidence="3" id="KW-1185">Reference proteome</keyword>
<dbReference type="EMBL" id="CAJPWZ010002000">
    <property type="protein sequence ID" value="CAG2228694.1"/>
    <property type="molecule type" value="Genomic_DNA"/>
</dbReference>
<accession>A0A8S3T518</accession>
<evidence type="ECO:0000256" key="1">
    <source>
        <dbReference type="SAM" id="Coils"/>
    </source>
</evidence>
<evidence type="ECO:0000313" key="3">
    <source>
        <dbReference type="Proteomes" id="UP000683360"/>
    </source>
</evidence>
<comment type="caution">
    <text evidence="2">The sequence shown here is derived from an EMBL/GenBank/DDBJ whole genome shotgun (WGS) entry which is preliminary data.</text>
</comment>
<dbReference type="OrthoDB" id="10433577at2759"/>
<dbReference type="AlphaFoldDB" id="A0A8S3T518"/>
<reference evidence="2" key="1">
    <citation type="submission" date="2021-03" db="EMBL/GenBank/DDBJ databases">
        <authorList>
            <person name="Bekaert M."/>
        </authorList>
    </citation>
    <scope>NUCLEOTIDE SEQUENCE</scope>
</reference>
<organism evidence="2 3">
    <name type="scientific">Mytilus edulis</name>
    <name type="common">Blue mussel</name>
    <dbReference type="NCBI Taxonomy" id="6550"/>
    <lineage>
        <taxon>Eukaryota</taxon>
        <taxon>Metazoa</taxon>
        <taxon>Spiralia</taxon>
        <taxon>Lophotrochozoa</taxon>
        <taxon>Mollusca</taxon>
        <taxon>Bivalvia</taxon>
        <taxon>Autobranchia</taxon>
        <taxon>Pteriomorphia</taxon>
        <taxon>Mytilida</taxon>
        <taxon>Mytiloidea</taxon>
        <taxon>Mytilidae</taxon>
        <taxon>Mytilinae</taxon>
        <taxon>Mytilus</taxon>
    </lineage>
</organism>
<dbReference type="Proteomes" id="UP000683360">
    <property type="component" value="Unassembled WGS sequence"/>
</dbReference>
<gene>
    <name evidence="2" type="ORF">MEDL_41651</name>
</gene>